<keyword evidence="4" id="KW-1185">Reference proteome</keyword>
<evidence type="ECO:0000313" key="3">
    <source>
        <dbReference type="EMBL" id="NVD44544.1"/>
    </source>
</evidence>
<comment type="caution">
    <text evidence="3">The sequence shown here is derived from an EMBL/GenBank/DDBJ whole genome shotgun (WGS) entry which is preliminary data.</text>
</comment>
<evidence type="ECO:0000313" key="4">
    <source>
        <dbReference type="Proteomes" id="UP000561438"/>
    </source>
</evidence>
<dbReference type="SUPFAM" id="SSF52172">
    <property type="entry name" value="CheY-like"/>
    <property type="match status" value="1"/>
</dbReference>
<feature type="domain" description="Response regulatory" evidence="2">
    <location>
        <begin position="11"/>
        <end position="122"/>
    </location>
</feature>
<dbReference type="SMART" id="SM00448">
    <property type="entry name" value="REC"/>
    <property type="match status" value="1"/>
</dbReference>
<dbReference type="PROSITE" id="PS50110">
    <property type="entry name" value="RESPONSE_REGULATORY"/>
    <property type="match status" value="1"/>
</dbReference>
<sequence length="127" mass="13467">MATVCRNNVKSVLVVEDEALILFDISSALEDAGYDIAGEAVSLADGWRIADQGEPGVAVLDINVGSETVWPLARHLAAKGAALVFVSANLHHDELKTEFACWPRLEKPVRCGQLVTAIEAATAGAVR</sequence>
<dbReference type="AlphaFoldDB" id="A0A850GY54"/>
<organism evidence="3 4">
    <name type="scientific">Qipengyuania atrilutea</name>
    <dbReference type="NCBI Taxonomy" id="2744473"/>
    <lineage>
        <taxon>Bacteria</taxon>
        <taxon>Pseudomonadati</taxon>
        <taxon>Pseudomonadota</taxon>
        <taxon>Alphaproteobacteria</taxon>
        <taxon>Sphingomonadales</taxon>
        <taxon>Erythrobacteraceae</taxon>
        <taxon>Qipengyuania</taxon>
    </lineage>
</organism>
<dbReference type="Proteomes" id="UP000561438">
    <property type="component" value="Unassembled WGS sequence"/>
</dbReference>
<feature type="modified residue" description="4-aspartylphosphate" evidence="1">
    <location>
        <position position="61"/>
    </location>
</feature>
<dbReference type="EMBL" id="JABWGV010000002">
    <property type="protein sequence ID" value="NVD44544.1"/>
    <property type="molecule type" value="Genomic_DNA"/>
</dbReference>
<accession>A0A850GY54</accession>
<dbReference type="InterPro" id="IPR011006">
    <property type="entry name" value="CheY-like_superfamily"/>
</dbReference>
<evidence type="ECO:0000259" key="2">
    <source>
        <dbReference type="PROSITE" id="PS50110"/>
    </source>
</evidence>
<dbReference type="Pfam" id="PF00072">
    <property type="entry name" value="Response_reg"/>
    <property type="match status" value="1"/>
</dbReference>
<evidence type="ECO:0000256" key="1">
    <source>
        <dbReference type="PROSITE-ProRule" id="PRU00169"/>
    </source>
</evidence>
<dbReference type="RefSeq" id="WP_176266867.1">
    <property type="nucleotide sequence ID" value="NZ_JABWGV010000002.1"/>
</dbReference>
<protein>
    <submittedName>
        <fullName evidence="3">Response regulator</fullName>
    </submittedName>
</protein>
<dbReference type="InterPro" id="IPR001789">
    <property type="entry name" value="Sig_transdc_resp-reg_receiver"/>
</dbReference>
<dbReference type="GO" id="GO:0000160">
    <property type="term" value="P:phosphorelay signal transduction system"/>
    <property type="evidence" value="ECO:0007669"/>
    <property type="project" value="InterPro"/>
</dbReference>
<dbReference type="Gene3D" id="3.40.50.2300">
    <property type="match status" value="1"/>
</dbReference>
<reference evidence="3 4" key="1">
    <citation type="submission" date="2020-06" db="EMBL/GenBank/DDBJ databases">
        <title>Altererythrobacter sp. HHU K3-1.</title>
        <authorList>
            <person name="Zhang D."/>
            <person name="Xue H."/>
        </authorList>
    </citation>
    <scope>NUCLEOTIDE SEQUENCE [LARGE SCALE GENOMIC DNA]</scope>
    <source>
        <strain evidence="3 4">HHU K3-1</strain>
    </source>
</reference>
<name>A0A850GY54_9SPHN</name>
<proteinExistence type="predicted"/>
<keyword evidence="1" id="KW-0597">Phosphoprotein</keyword>
<gene>
    <name evidence="3" type="ORF">HUV48_05870</name>
</gene>